<dbReference type="SUPFAM" id="SSF55729">
    <property type="entry name" value="Acyl-CoA N-acyltransferases (Nat)"/>
    <property type="match status" value="1"/>
</dbReference>
<dbReference type="InterPro" id="IPR016181">
    <property type="entry name" value="Acyl_CoA_acyltransferase"/>
</dbReference>
<dbReference type="Gene3D" id="3.40.630.30">
    <property type="match status" value="1"/>
</dbReference>
<name>A0ABT4LNT2_9PROT</name>
<keyword evidence="5" id="KW-1185">Reference proteome</keyword>
<dbReference type="PANTHER" id="PTHR43072:SF23">
    <property type="entry name" value="UPF0039 PROTEIN C11D3.02C"/>
    <property type="match status" value="1"/>
</dbReference>
<feature type="domain" description="N-acetyltransferase" evidence="3">
    <location>
        <begin position="2"/>
        <end position="191"/>
    </location>
</feature>
<reference evidence="4" key="1">
    <citation type="submission" date="2022-12" db="EMBL/GenBank/DDBJ databases">
        <title>Bacterial isolates from different developmental stages of Nematostella vectensis.</title>
        <authorList>
            <person name="Fraune S."/>
        </authorList>
    </citation>
    <scope>NUCLEOTIDE SEQUENCE</scope>
    <source>
        <strain evidence="4">G21630-S1</strain>
    </source>
</reference>
<proteinExistence type="predicted"/>
<evidence type="ECO:0000256" key="1">
    <source>
        <dbReference type="ARBA" id="ARBA00022679"/>
    </source>
</evidence>
<sequence length="191" mass="21247">MRRIRKVREQDAEGIVALLNPIITHGSLTAMNEILSVAEQISYQRSFPDEGIFLVAVAEEEQQVLGFQSIEPLAKGQHPTRHKHMICANQDAVPKPESRDLVSPGFSGEGEISTFVSLSHQGDGIGRNLCAASFEAARAQGYQKISAYIRADNPVALSFYQKNGFRLVERLKNTIHLKDGFVDQIWTVKEL</sequence>
<protein>
    <submittedName>
        <fullName evidence="4">GNAT family N-acetyltransferase</fullName>
        <ecNumber evidence="4">2.3.1.-</ecNumber>
    </submittedName>
</protein>
<organism evidence="4 5">
    <name type="scientific">Kiloniella laminariae</name>
    <dbReference type="NCBI Taxonomy" id="454162"/>
    <lineage>
        <taxon>Bacteria</taxon>
        <taxon>Pseudomonadati</taxon>
        <taxon>Pseudomonadota</taxon>
        <taxon>Alphaproteobacteria</taxon>
        <taxon>Rhodospirillales</taxon>
        <taxon>Kiloniellaceae</taxon>
        <taxon>Kiloniella</taxon>
    </lineage>
</organism>
<evidence type="ECO:0000313" key="4">
    <source>
        <dbReference type="EMBL" id="MCZ4282805.1"/>
    </source>
</evidence>
<keyword evidence="1 4" id="KW-0808">Transferase</keyword>
<dbReference type="Proteomes" id="UP001069802">
    <property type="component" value="Unassembled WGS sequence"/>
</dbReference>
<dbReference type="GO" id="GO:0016746">
    <property type="term" value="F:acyltransferase activity"/>
    <property type="evidence" value="ECO:0007669"/>
    <property type="project" value="UniProtKB-KW"/>
</dbReference>
<comment type="caution">
    <text evidence="4">The sequence shown here is derived from an EMBL/GenBank/DDBJ whole genome shotgun (WGS) entry which is preliminary data.</text>
</comment>
<dbReference type="Pfam" id="PF00583">
    <property type="entry name" value="Acetyltransf_1"/>
    <property type="match status" value="1"/>
</dbReference>
<keyword evidence="2 4" id="KW-0012">Acyltransferase</keyword>
<gene>
    <name evidence="4" type="ORF">O4H49_18620</name>
</gene>
<dbReference type="EMBL" id="JAPWGY010000011">
    <property type="protein sequence ID" value="MCZ4282805.1"/>
    <property type="molecule type" value="Genomic_DNA"/>
</dbReference>
<evidence type="ECO:0000256" key="2">
    <source>
        <dbReference type="ARBA" id="ARBA00023315"/>
    </source>
</evidence>
<accession>A0ABT4LNT2</accession>
<dbReference type="EC" id="2.3.1.-" evidence="4"/>
<dbReference type="CDD" id="cd04301">
    <property type="entry name" value="NAT_SF"/>
    <property type="match status" value="1"/>
</dbReference>
<dbReference type="RefSeq" id="WP_269424949.1">
    <property type="nucleotide sequence ID" value="NZ_JAPWGY010000011.1"/>
</dbReference>
<dbReference type="PROSITE" id="PS51186">
    <property type="entry name" value="GNAT"/>
    <property type="match status" value="1"/>
</dbReference>
<dbReference type="PANTHER" id="PTHR43072">
    <property type="entry name" value="N-ACETYLTRANSFERASE"/>
    <property type="match status" value="1"/>
</dbReference>
<dbReference type="InterPro" id="IPR000182">
    <property type="entry name" value="GNAT_dom"/>
</dbReference>
<evidence type="ECO:0000313" key="5">
    <source>
        <dbReference type="Proteomes" id="UP001069802"/>
    </source>
</evidence>
<evidence type="ECO:0000259" key="3">
    <source>
        <dbReference type="PROSITE" id="PS51186"/>
    </source>
</evidence>